<dbReference type="AlphaFoldDB" id="A0A6A4HMY4"/>
<dbReference type="Proteomes" id="UP000799118">
    <property type="component" value="Unassembled WGS sequence"/>
</dbReference>
<reference evidence="2" key="1">
    <citation type="journal article" date="2019" name="Environ. Microbiol.">
        <title>Fungal ecological strategies reflected in gene transcription - a case study of two litter decomposers.</title>
        <authorList>
            <person name="Barbi F."/>
            <person name="Kohler A."/>
            <person name="Barry K."/>
            <person name="Baskaran P."/>
            <person name="Daum C."/>
            <person name="Fauchery L."/>
            <person name="Ihrmark K."/>
            <person name="Kuo A."/>
            <person name="LaButti K."/>
            <person name="Lipzen A."/>
            <person name="Morin E."/>
            <person name="Grigoriev I.V."/>
            <person name="Henrissat B."/>
            <person name="Lindahl B."/>
            <person name="Martin F."/>
        </authorList>
    </citation>
    <scope>NUCLEOTIDE SEQUENCE</scope>
    <source>
        <strain evidence="2">JB14</strain>
    </source>
</reference>
<dbReference type="InterPro" id="IPR007325">
    <property type="entry name" value="KFase/CYL"/>
</dbReference>
<keyword evidence="3" id="KW-1185">Reference proteome</keyword>
<dbReference type="PANTHER" id="PTHR34861:SF10">
    <property type="entry name" value="CYCLASE"/>
    <property type="match status" value="1"/>
</dbReference>
<sequence>MSCEEDPVSIILTPMAARTAFDDVEFPSFESLPFRAGDPEGAIWGFYEKISDATEPDELGSLNLLTPLRILKAKEEIKLGRVCSLNWAVQKPNPTGYRRMGLSHRAFQPRPERFVFDDEIHMNTQSGSQWDGFRHWAYYKTGQFYNGVSVNEFPSNDKTNLIPDSRTQTPLRNGIHKFQGKIVGRGVLLDFHSYSQAEGIAYQANDQYLLTAAQLDACAKAQGVTFEQGDILFVRMGWVHWHEHATAKERWDTLMADTRAIGLRQDLKEVKWLWDHHFAAVACDAPAFEARPTIQEWNLHDYLLALWGTPIGEFFDLEELAETCKYTGRYTFFVTSSPLNVLNGIASPPNIMAIF</sequence>
<comment type="similarity">
    <text evidence="1">Belongs to the Cyclase 1 superfamily.</text>
</comment>
<dbReference type="InterPro" id="IPR037175">
    <property type="entry name" value="KFase_sf"/>
</dbReference>
<gene>
    <name evidence="2" type="ORF">BT96DRAFT_653300</name>
</gene>
<dbReference type="OrthoDB" id="5396at2759"/>
<name>A0A6A4HMY4_9AGAR</name>
<dbReference type="GO" id="GO:0004061">
    <property type="term" value="F:arylformamidase activity"/>
    <property type="evidence" value="ECO:0007669"/>
    <property type="project" value="InterPro"/>
</dbReference>
<evidence type="ECO:0000256" key="1">
    <source>
        <dbReference type="ARBA" id="ARBA00007865"/>
    </source>
</evidence>
<evidence type="ECO:0000313" key="2">
    <source>
        <dbReference type="EMBL" id="KAE9400322.1"/>
    </source>
</evidence>
<evidence type="ECO:0000313" key="3">
    <source>
        <dbReference type="Proteomes" id="UP000799118"/>
    </source>
</evidence>
<dbReference type="SUPFAM" id="SSF102198">
    <property type="entry name" value="Putative cyclase"/>
    <property type="match status" value="1"/>
</dbReference>
<dbReference type="GO" id="GO:0019441">
    <property type="term" value="P:L-tryptophan catabolic process to kynurenine"/>
    <property type="evidence" value="ECO:0007669"/>
    <property type="project" value="InterPro"/>
</dbReference>
<dbReference type="Gene3D" id="3.50.30.50">
    <property type="entry name" value="Putative cyclase"/>
    <property type="match status" value="1"/>
</dbReference>
<proteinExistence type="inferred from homology"/>
<dbReference type="PANTHER" id="PTHR34861">
    <property type="match status" value="1"/>
</dbReference>
<organism evidence="2 3">
    <name type="scientific">Gymnopus androsaceus JB14</name>
    <dbReference type="NCBI Taxonomy" id="1447944"/>
    <lineage>
        <taxon>Eukaryota</taxon>
        <taxon>Fungi</taxon>
        <taxon>Dikarya</taxon>
        <taxon>Basidiomycota</taxon>
        <taxon>Agaricomycotina</taxon>
        <taxon>Agaricomycetes</taxon>
        <taxon>Agaricomycetidae</taxon>
        <taxon>Agaricales</taxon>
        <taxon>Marasmiineae</taxon>
        <taxon>Omphalotaceae</taxon>
        <taxon>Gymnopus</taxon>
    </lineage>
</organism>
<protein>
    <recommendedName>
        <fullName evidence="4">Cyclase</fullName>
    </recommendedName>
</protein>
<dbReference type="EMBL" id="ML769458">
    <property type="protein sequence ID" value="KAE9400322.1"/>
    <property type="molecule type" value="Genomic_DNA"/>
</dbReference>
<dbReference type="Pfam" id="PF04199">
    <property type="entry name" value="Cyclase"/>
    <property type="match status" value="1"/>
</dbReference>
<evidence type="ECO:0008006" key="4">
    <source>
        <dbReference type="Google" id="ProtNLM"/>
    </source>
</evidence>
<accession>A0A6A4HMY4</accession>